<dbReference type="Ensembl" id="ENSMNET00000010973.1">
    <property type="protein sequence ID" value="ENSMNEP00000002189.1"/>
    <property type="gene ID" value="ENSMNEG00000010094.1"/>
</dbReference>
<sequence length="87" mass="9726">MGEKSQQTSTSFLLPTARVEILLYPVKLDSERPNHSICCVLAQLLKRAQVSPFAISPWLKIQSCGSVSCRKWRGFPCACFSHSVKKT</sequence>
<organism evidence="1 2">
    <name type="scientific">Macaca nemestrina</name>
    <name type="common">Pig-tailed macaque</name>
    <dbReference type="NCBI Taxonomy" id="9545"/>
    <lineage>
        <taxon>Eukaryota</taxon>
        <taxon>Metazoa</taxon>
        <taxon>Chordata</taxon>
        <taxon>Craniata</taxon>
        <taxon>Vertebrata</taxon>
        <taxon>Euteleostomi</taxon>
        <taxon>Mammalia</taxon>
        <taxon>Eutheria</taxon>
        <taxon>Euarchontoglires</taxon>
        <taxon>Primates</taxon>
        <taxon>Haplorrhini</taxon>
        <taxon>Catarrhini</taxon>
        <taxon>Cercopithecidae</taxon>
        <taxon>Cercopithecinae</taxon>
        <taxon>Macaca</taxon>
    </lineage>
</organism>
<reference evidence="1" key="2">
    <citation type="submission" date="2025-09" db="UniProtKB">
        <authorList>
            <consortium name="Ensembl"/>
        </authorList>
    </citation>
    <scope>IDENTIFICATION</scope>
</reference>
<keyword evidence="2" id="KW-1185">Reference proteome</keyword>
<dbReference type="GeneTree" id="ENSGT00910000148022"/>
<dbReference type="AlphaFoldDB" id="A0A2K6ASR1"/>
<dbReference type="Bgee" id="ENSMNEG00000010094">
    <property type="expression patterns" value="Expressed in lung and 11 other cell types or tissues"/>
</dbReference>
<proteinExistence type="predicted"/>
<accession>A0A2K6ASR1</accession>
<dbReference type="Proteomes" id="UP000233120">
    <property type="component" value="Unassembled WGS sequence"/>
</dbReference>
<evidence type="ECO:0000313" key="1">
    <source>
        <dbReference type="Ensembl" id="ENSMNEP00000002189.1"/>
    </source>
</evidence>
<protein>
    <submittedName>
        <fullName evidence="1">Uncharacterized protein</fullName>
    </submittedName>
</protein>
<evidence type="ECO:0000313" key="2">
    <source>
        <dbReference type="Proteomes" id="UP000233120"/>
    </source>
</evidence>
<reference evidence="1" key="1">
    <citation type="submission" date="2025-08" db="UniProtKB">
        <authorList>
            <consortium name="Ensembl"/>
        </authorList>
    </citation>
    <scope>IDENTIFICATION</scope>
</reference>
<name>A0A2K6ASR1_MACNE</name>
<dbReference type="OMA" id="FPYACFS"/>